<dbReference type="InterPro" id="IPR000868">
    <property type="entry name" value="Isochorismatase-like_dom"/>
</dbReference>
<dbReference type="EMBL" id="FWFR01000007">
    <property type="protein sequence ID" value="SLN77453.1"/>
    <property type="molecule type" value="Genomic_DNA"/>
</dbReference>
<dbReference type="PANTHER" id="PTHR14119:SF3">
    <property type="entry name" value="ISOCHORISMATASE DOMAIN-CONTAINING PROTEIN 2"/>
    <property type="match status" value="1"/>
</dbReference>
<accession>A0A1Y5TZM6</accession>
<evidence type="ECO:0000313" key="3">
    <source>
        <dbReference type="Proteomes" id="UP000193200"/>
    </source>
</evidence>
<dbReference type="Proteomes" id="UP000193200">
    <property type="component" value="Unassembled WGS sequence"/>
</dbReference>
<dbReference type="EC" id="3.3.2.1" evidence="2"/>
<dbReference type="SUPFAM" id="SSF52499">
    <property type="entry name" value="Isochorismatase-like hydrolases"/>
    <property type="match status" value="1"/>
</dbReference>
<sequence>MLIDPARSLLLIVDMQEKLLPAMSGTDRQSVLDNCVKLMTAARELGCPILVTEQYPQGLGPTVEAIRALVGEENVIAKTAFSALGEERVRDRLADSGLDQVVIAGIEAHVCVAQTALGLAELEVPTFVVADATTAREPANRERAEARLRAAGVDIVSTEMVIFEWLRDSANPSFKALSPLIR</sequence>
<protein>
    <submittedName>
        <fullName evidence="2">Putative isochorismatase</fullName>
        <ecNumber evidence="2">3.3.2.1</ecNumber>
    </submittedName>
</protein>
<dbReference type="GO" id="GO:0008908">
    <property type="term" value="F:isochorismatase activity"/>
    <property type="evidence" value="ECO:0007669"/>
    <property type="project" value="UniProtKB-EC"/>
</dbReference>
<name>A0A1Y5TZM6_9PROT</name>
<dbReference type="InterPro" id="IPR036380">
    <property type="entry name" value="Isochorismatase-like_sf"/>
</dbReference>
<evidence type="ECO:0000259" key="1">
    <source>
        <dbReference type="Pfam" id="PF00857"/>
    </source>
</evidence>
<reference evidence="2 3" key="1">
    <citation type="submission" date="2017-03" db="EMBL/GenBank/DDBJ databases">
        <authorList>
            <person name="Afonso C.L."/>
            <person name="Miller P.J."/>
            <person name="Scott M.A."/>
            <person name="Spackman E."/>
            <person name="Goraichik I."/>
            <person name="Dimitrov K.M."/>
            <person name="Suarez D.L."/>
            <person name="Swayne D.E."/>
        </authorList>
    </citation>
    <scope>NUCLEOTIDE SEQUENCE [LARGE SCALE GENOMIC DNA]</scope>
    <source>
        <strain evidence="2 3">CECT 7691</strain>
    </source>
</reference>
<gene>
    <name evidence="2" type="primary">phzD</name>
    <name evidence="2" type="ORF">OCH7691_04425</name>
</gene>
<dbReference type="CDD" id="cd01012">
    <property type="entry name" value="YcaC_related"/>
    <property type="match status" value="1"/>
</dbReference>
<dbReference type="InParanoid" id="A0A1Y5TZM6"/>
<proteinExistence type="predicted"/>
<dbReference type="RefSeq" id="WP_085885757.1">
    <property type="nucleotide sequence ID" value="NZ_FWFR01000007.1"/>
</dbReference>
<dbReference type="OrthoDB" id="9796958at2"/>
<feature type="domain" description="Isochorismatase-like" evidence="1">
    <location>
        <begin position="8"/>
        <end position="159"/>
    </location>
</feature>
<dbReference type="Pfam" id="PF00857">
    <property type="entry name" value="Isochorismatase"/>
    <property type="match status" value="1"/>
</dbReference>
<dbReference type="PANTHER" id="PTHR14119">
    <property type="entry name" value="HYDROLASE"/>
    <property type="match status" value="1"/>
</dbReference>
<dbReference type="Gene3D" id="3.40.50.850">
    <property type="entry name" value="Isochorismatase-like"/>
    <property type="match status" value="1"/>
</dbReference>
<dbReference type="InterPro" id="IPR050993">
    <property type="entry name" value="Isochorismatase_domain"/>
</dbReference>
<evidence type="ECO:0000313" key="2">
    <source>
        <dbReference type="EMBL" id="SLN77453.1"/>
    </source>
</evidence>
<keyword evidence="3" id="KW-1185">Reference proteome</keyword>
<organism evidence="2 3">
    <name type="scientific">Oceanibacterium hippocampi</name>
    <dbReference type="NCBI Taxonomy" id="745714"/>
    <lineage>
        <taxon>Bacteria</taxon>
        <taxon>Pseudomonadati</taxon>
        <taxon>Pseudomonadota</taxon>
        <taxon>Alphaproteobacteria</taxon>
        <taxon>Sneathiellales</taxon>
        <taxon>Sneathiellaceae</taxon>
        <taxon>Oceanibacterium</taxon>
    </lineage>
</organism>
<dbReference type="FunCoup" id="A0A1Y5TZM6">
    <property type="interactions" value="366"/>
</dbReference>
<keyword evidence="2" id="KW-0378">Hydrolase</keyword>
<dbReference type="AlphaFoldDB" id="A0A1Y5TZM6"/>